<proteinExistence type="predicted"/>
<dbReference type="GO" id="GO:0008408">
    <property type="term" value="F:3'-5' exonuclease activity"/>
    <property type="evidence" value="ECO:0007669"/>
    <property type="project" value="InterPro"/>
</dbReference>
<reference evidence="2 3" key="1">
    <citation type="submission" date="2018-09" db="EMBL/GenBank/DDBJ databases">
        <title>Mesorhizobium carmichaelinearum sp. nov. isolated from Carmichaelinea spp. root nodules in New Zealand.</title>
        <authorList>
            <person name="De Meyer S.E."/>
        </authorList>
    </citation>
    <scope>NUCLEOTIDE SEQUENCE [LARGE SCALE GENOMIC DNA]</scope>
    <source>
        <strain evidence="2 3">ICMP19557</strain>
    </source>
</reference>
<name>A0A3A5JL62_9HYPH</name>
<evidence type="ECO:0000313" key="3">
    <source>
        <dbReference type="Proteomes" id="UP000272706"/>
    </source>
</evidence>
<dbReference type="InterPro" id="IPR004805">
    <property type="entry name" value="DnaE2/DnaE/PolC"/>
</dbReference>
<accession>A0A3A5JL62</accession>
<feature type="non-terminal residue" evidence="2">
    <location>
        <position position="159"/>
    </location>
</feature>
<dbReference type="InterPro" id="IPR040982">
    <property type="entry name" value="DNA_pol3_finger"/>
</dbReference>
<sequence>SIIHQILTQVKKDLGINIDIEKIPFDDQKVFELLSQGDTTGIFQLESDGVRSVLKKLKPEHFEDIVAVTSLYRPGPMEEIPTYITRRHDPRKVQYLHPHLEPILKNTYGVIIYQEQIMQIASTFANFSYGEADILRRAMSKKNRAVLESERQHFIGGAK</sequence>
<dbReference type="Proteomes" id="UP000272706">
    <property type="component" value="Unassembled WGS sequence"/>
</dbReference>
<evidence type="ECO:0000259" key="1">
    <source>
        <dbReference type="Pfam" id="PF17657"/>
    </source>
</evidence>
<dbReference type="PANTHER" id="PTHR32294">
    <property type="entry name" value="DNA POLYMERASE III SUBUNIT ALPHA"/>
    <property type="match status" value="1"/>
</dbReference>
<feature type="non-terminal residue" evidence="2">
    <location>
        <position position="1"/>
    </location>
</feature>
<gene>
    <name evidence="2" type="ORF">D3227_40650</name>
</gene>
<keyword evidence="3" id="KW-1185">Reference proteome</keyword>
<feature type="domain" description="DNA polymerase III alpha subunit finger" evidence="1">
    <location>
        <begin position="1"/>
        <end position="159"/>
    </location>
</feature>
<protein>
    <submittedName>
        <fullName evidence="2">DNA polymerase III subunit alpha</fullName>
    </submittedName>
</protein>
<dbReference type="GO" id="GO:0006260">
    <property type="term" value="P:DNA replication"/>
    <property type="evidence" value="ECO:0007669"/>
    <property type="project" value="InterPro"/>
</dbReference>
<organism evidence="2 3">
    <name type="scientific">Mesorhizobium waimense</name>
    <dbReference type="NCBI Taxonomy" id="1300307"/>
    <lineage>
        <taxon>Bacteria</taxon>
        <taxon>Pseudomonadati</taxon>
        <taxon>Pseudomonadota</taxon>
        <taxon>Alphaproteobacteria</taxon>
        <taxon>Hyphomicrobiales</taxon>
        <taxon>Phyllobacteriaceae</taxon>
        <taxon>Mesorhizobium</taxon>
    </lineage>
</organism>
<dbReference type="EMBL" id="QZWZ01000208">
    <property type="protein sequence ID" value="RJT17249.1"/>
    <property type="molecule type" value="Genomic_DNA"/>
</dbReference>
<dbReference type="PANTHER" id="PTHR32294:SF0">
    <property type="entry name" value="DNA POLYMERASE III SUBUNIT ALPHA"/>
    <property type="match status" value="1"/>
</dbReference>
<comment type="caution">
    <text evidence="2">The sequence shown here is derived from an EMBL/GenBank/DDBJ whole genome shotgun (WGS) entry which is preliminary data.</text>
</comment>
<dbReference type="Pfam" id="PF17657">
    <property type="entry name" value="DNA_pol3_finger"/>
    <property type="match status" value="1"/>
</dbReference>
<evidence type="ECO:0000313" key="2">
    <source>
        <dbReference type="EMBL" id="RJT17249.1"/>
    </source>
</evidence>
<dbReference type="AlphaFoldDB" id="A0A3A5JL62"/>